<dbReference type="NCBIfam" id="TIGR03596">
    <property type="entry name" value="GTPase_YlqF"/>
    <property type="match status" value="1"/>
</dbReference>
<dbReference type="InterPro" id="IPR027417">
    <property type="entry name" value="P-loop_NTPase"/>
</dbReference>
<reference evidence="7 8" key="1">
    <citation type="submission" date="2016-09" db="EMBL/GenBank/DDBJ databases">
        <title>Genome sequence of Eubacterium angustum.</title>
        <authorList>
            <person name="Poehlein A."/>
            <person name="Daniel R."/>
        </authorList>
    </citation>
    <scope>NUCLEOTIDE SEQUENCE [LARGE SCALE GENOMIC DNA]</scope>
    <source>
        <strain evidence="7 8">DSM 1989</strain>
    </source>
</reference>
<dbReference type="Gene3D" id="1.10.1580.10">
    <property type="match status" value="1"/>
</dbReference>
<dbReference type="SUPFAM" id="SSF52540">
    <property type="entry name" value="P-loop containing nucleoside triphosphate hydrolases"/>
    <property type="match status" value="1"/>
</dbReference>
<dbReference type="Pfam" id="PF01926">
    <property type="entry name" value="MMR_HSR1"/>
    <property type="match status" value="1"/>
</dbReference>
<proteinExistence type="inferred from homology"/>
<dbReference type="PRINTS" id="PR00326">
    <property type="entry name" value="GTP1OBG"/>
</dbReference>
<keyword evidence="8" id="KW-1185">Reference proteome</keyword>
<comment type="caution">
    <text evidence="7">The sequence shown here is derived from an EMBL/GenBank/DDBJ whole genome shotgun (WGS) entry which is preliminary data.</text>
</comment>
<evidence type="ECO:0000259" key="6">
    <source>
        <dbReference type="PROSITE" id="PS51721"/>
    </source>
</evidence>
<feature type="binding site" evidence="5">
    <location>
        <begin position="135"/>
        <end position="140"/>
    </location>
    <ligand>
        <name>GTP</name>
        <dbReference type="ChEBI" id="CHEBI:37565"/>
    </ligand>
</feature>
<dbReference type="GO" id="GO:0006412">
    <property type="term" value="P:translation"/>
    <property type="evidence" value="ECO:0007669"/>
    <property type="project" value="TreeGrafter"/>
</dbReference>
<dbReference type="GO" id="GO:0003924">
    <property type="term" value="F:GTPase activity"/>
    <property type="evidence" value="ECO:0007669"/>
    <property type="project" value="TreeGrafter"/>
</dbReference>
<dbReference type="InterPro" id="IPR006073">
    <property type="entry name" value="GTP-bd"/>
</dbReference>
<evidence type="ECO:0000256" key="3">
    <source>
        <dbReference type="ARBA" id="ARBA00023134"/>
    </source>
</evidence>
<feature type="binding site" evidence="5">
    <location>
        <position position="179"/>
    </location>
    <ligand>
        <name>GTP</name>
        <dbReference type="ChEBI" id="CHEBI:37565"/>
    </ligand>
</feature>
<name>A0A1S1V804_9FIRM</name>
<accession>A0A1S1V804</accession>
<dbReference type="Proteomes" id="UP000180254">
    <property type="component" value="Unassembled WGS sequence"/>
</dbReference>
<sequence length="289" mass="32449">MVKDMDHINWYPGHMKKTKDLLRDSLKLIDIVVELLDSRIPRSSKNPDIDTIINNKPKLVLMNKSDLGNEEGNRIWKKHLENENTKVMFVNAHSPKDGARITKEIQSILKDKIEERKAKGIKNVTVRAMIVGIPNVGKSTLINSLSGRKGAKTGNRPGVTKGKQWIKLKGNIELLDTPGILWPKFEDQEVAMNLGFTGAIKDEVLDIETLALRLIERLISIDSAVLEDRYGIEISEGQSPLGVMDTIALARGAVARNKEIDYTRVANMVLDEFRKGVLGRITLELPERE</sequence>
<comment type="similarity">
    <text evidence="4">Belongs to the TRAFAC class YlqF/YawG GTPase family. MTG1 subfamily.</text>
</comment>
<dbReference type="EMBL" id="MKIE01000002">
    <property type="protein sequence ID" value="OHW62738.1"/>
    <property type="molecule type" value="Genomic_DNA"/>
</dbReference>
<evidence type="ECO:0000313" key="8">
    <source>
        <dbReference type="Proteomes" id="UP000180254"/>
    </source>
</evidence>
<evidence type="ECO:0000313" key="7">
    <source>
        <dbReference type="EMBL" id="OHW62738.1"/>
    </source>
</evidence>
<evidence type="ECO:0000256" key="1">
    <source>
        <dbReference type="ARBA" id="ARBA00014898"/>
    </source>
</evidence>
<protein>
    <recommendedName>
        <fullName evidence="1 4">Ribosome biogenesis GTPase A</fullName>
    </recommendedName>
</protein>
<dbReference type="InterPro" id="IPR030378">
    <property type="entry name" value="G_CP_dom"/>
</dbReference>
<dbReference type="PANTHER" id="PTHR45782">
    <property type="entry name" value="MITOCHONDRIAL RIBOSOME-ASSOCIATED GTPASE 1"/>
    <property type="match status" value="1"/>
</dbReference>
<evidence type="ECO:0000256" key="2">
    <source>
        <dbReference type="ARBA" id="ARBA00022741"/>
    </source>
</evidence>
<feature type="domain" description="CP-type G" evidence="6">
    <location>
        <begin position="19"/>
        <end position="183"/>
    </location>
</feature>
<evidence type="ECO:0000256" key="4">
    <source>
        <dbReference type="PIRNR" id="PIRNR006230"/>
    </source>
</evidence>
<evidence type="ECO:0000256" key="5">
    <source>
        <dbReference type="PIRSR" id="PIRSR006230-1"/>
    </source>
</evidence>
<dbReference type="InterPro" id="IPR016478">
    <property type="entry name" value="GTPase_MTG1"/>
</dbReference>
<gene>
    <name evidence="7" type="primary">rbgA</name>
    <name evidence="7" type="ORF">EUAN_05220</name>
</gene>
<keyword evidence="2 4" id="KW-0547">Nucleotide-binding</keyword>
<comment type="subcellular location">
    <subcellularLocation>
        <location evidence="4">Cytoplasm</location>
    </subcellularLocation>
</comment>
<dbReference type="InterPro" id="IPR019991">
    <property type="entry name" value="GTP-bd_ribosome_bgen"/>
</dbReference>
<dbReference type="GO" id="GO:0005737">
    <property type="term" value="C:cytoplasm"/>
    <property type="evidence" value="ECO:0007669"/>
    <property type="project" value="UniProtKB-SubCell"/>
</dbReference>
<keyword evidence="3 4" id="KW-0342">GTP-binding</keyword>
<keyword evidence="4" id="KW-0963">Cytoplasm</keyword>
<organism evidence="7 8">
    <name type="scientific">Andreesenia angusta</name>
    <dbReference type="NCBI Taxonomy" id="39480"/>
    <lineage>
        <taxon>Bacteria</taxon>
        <taxon>Bacillati</taxon>
        <taxon>Bacillota</taxon>
        <taxon>Tissierellia</taxon>
        <taxon>Tissierellales</taxon>
        <taxon>Gottschalkiaceae</taxon>
        <taxon>Andreesenia</taxon>
    </lineage>
</organism>
<dbReference type="GO" id="GO:0005525">
    <property type="term" value="F:GTP binding"/>
    <property type="evidence" value="ECO:0007669"/>
    <property type="project" value="UniProtKB-KW"/>
</dbReference>
<dbReference type="PROSITE" id="PS51721">
    <property type="entry name" value="G_CP"/>
    <property type="match status" value="1"/>
</dbReference>
<feature type="binding site" evidence="5">
    <location>
        <begin position="63"/>
        <end position="66"/>
    </location>
    <ligand>
        <name>GTP</name>
        <dbReference type="ChEBI" id="CHEBI:37565"/>
    </ligand>
</feature>
<dbReference type="CDD" id="cd01856">
    <property type="entry name" value="YlqF"/>
    <property type="match status" value="1"/>
</dbReference>
<dbReference type="PANTHER" id="PTHR45782:SF4">
    <property type="entry name" value="MITOCHONDRIAL RIBOSOME-ASSOCIATED GTPASE 1"/>
    <property type="match status" value="1"/>
</dbReference>
<comment type="function">
    <text evidence="4">Required for a late step of 50S ribosomal subunit assembly. Has GTPase activity.</text>
</comment>
<dbReference type="FunFam" id="3.40.50.300:FF:000590">
    <property type="entry name" value="Ribosome biogenesis GTPase A"/>
    <property type="match status" value="1"/>
</dbReference>
<dbReference type="Gene3D" id="3.40.50.300">
    <property type="entry name" value="P-loop containing nucleotide triphosphate hydrolases"/>
    <property type="match status" value="1"/>
</dbReference>
<dbReference type="STRING" id="39480.EUAN_05220"/>
<dbReference type="PIRSF" id="PIRSF006230">
    <property type="entry name" value="MG442"/>
    <property type="match status" value="1"/>
</dbReference>
<dbReference type="InterPro" id="IPR023179">
    <property type="entry name" value="GTP-bd_ortho_bundle_sf"/>
</dbReference>
<dbReference type="AlphaFoldDB" id="A0A1S1V804"/>